<keyword evidence="2" id="KW-1133">Transmembrane helix</keyword>
<sequence>MLTFLAQNYLWLLLGIALVALLLFSVHLGRAERTWQGRFLAPLNWYSRNRAARQLTVNILGAALILWGVHAFTAWVTPALRPSQLFTPPVVGPQAVRIAAVRQGALDELTTYTGTVRPWEDDVVYARVAGWVRKLNVYPGDVVHTGEVLATLDL</sequence>
<dbReference type="PANTHER" id="PTHR30097">
    <property type="entry name" value="CATION EFFLUX SYSTEM PROTEIN CUSB"/>
    <property type="match status" value="1"/>
</dbReference>
<keyword evidence="2" id="KW-0812">Transmembrane</keyword>
<evidence type="ECO:0000256" key="1">
    <source>
        <dbReference type="ARBA" id="ARBA00022448"/>
    </source>
</evidence>
<proteinExistence type="predicted"/>
<dbReference type="AlphaFoldDB" id="T1BZ23"/>
<dbReference type="GO" id="GO:0060003">
    <property type="term" value="P:copper ion export"/>
    <property type="evidence" value="ECO:0007669"/>
    <property type="project" value="TreeGrafter"/>
</dbReference>
<accession>T1BZ23</accession>
<dbReference type="InterPro" id="IPR051909">
    <property type="entry name" value="MFP_Cation_Efflux"/>
</dbReference>
<reference evidence="3" key="1">
    <citation type="submission" date="2013-08" db="EMBL/GenBank/DDBJ databases">
        <authorList>
            <person name="Mendez C."/>
            <person name="Richter M."/>
            <person name="Ferrer M."/>
            <person name="Sanchez J."/>
        </authorList>
    </citation>
    <scope>NUCLEOTIDE SEQUENCE</scope>
</reference>
<protein>
    <submittedName>
        <fullName evidence="3">Membrane protein</fullName>
    </submittedName>
</protein>
<keyword evidence="2" id="KW-0472">Membrane</keyword>
<dbReference type="Gene3D" id="2.40.50.100">
    <property type="match status" value="1"/>
</dbReference>
<feature type="non-terminal residue" evidence="3">
    <location>
        <position position="154"/>
    </location>
</feature>
<comment type="caution">
    <text evidence="3">The sequence shown here is derived from an EMBL/GenBank/DDBJ whole genome shotgun (WGS) entry which is preliminary data.</text>
</comment>
<evidence type="ECO:0000313" key="3">
    <source>
        <dbReference type="EMBL" id="EQD59205.1"/>
    </source>
</evidence>
<feature type="transmembrane region" description="Helical" evidence="2">
    <location>
        <begin position="55"/>
        <end position="76"/>
    </location>
</feature>
<dbReference type="PANTHER" id="PTHR30097:SF4">
    <property type="entry name" value="SLR6042 PROTEIN"/>
    <property type="match status" value="1"/>
</dbReference>
<gene>
    <name evidence="3" type="ORF">B1A_10518</name>
</gene>
<name>T1BZ23_9ZZZZ</name>
<organism evidence="3">
    <name type="scientific">mine drainage metagenome</name>
    <dbReference type="NCBI Taxonomy" id="410659"/>
    <lineage>
        <taxon>unclassified sequences</taxon>
        <taxon>metagenomes</taxon>
        <taxon>ecological metagenomes</taxon>
    </lineage>
</organism>
<reference evidence="3" key="2">
    <citation type="journal article" date="2014" name="ISME J.">
        <title>Microbial stratification in low pH oxic and suboxic macroscopic growths along an acid mine drainage.</title>
        <authorList>
            <person name="Mendez-Garcia C."/>
            <person name="Mesa V."/>
            <person name="Sprenger R.R."/>
            <person name="Richter M."/>
            <person name="Diez M.S."/>
            <person name="Solano J."/>
            <person name="Bargiela R."/>
            <person name="Golyshina O.V."/>
            <person name="Manteca A."/>
            <person name="Ramos J.L."/>
            <person name="Gallego J.R."/>
            <person name="Llorente I."/>
            <person name="Martins Dos Santos V.A."/>
            <person name="Jensen O.N."/>
            <person name="Pelaez A.I."/>
            <person name="Sanchez J."/>
            <person name="Ferrer M."/>
        </authorList>
    </citation>
    <scope>NUCLEOTIDE SEQUENCE</scope>
</reference>
<dbReference type="GO" id="GO:0030313">
    <property type="term" value="C:cell envelope"/>
    <property type="evidence" value="ECO:0007669"/>
    <property type="project" value="TreeGrafter"/>
</dbReference>
<evidence type="ECO:0000256" key="2">
    <source>
        <dbReference type="SAM" id="Phobius"/>
    </source>
</evidence>
<dbReference type="EMBL" id="AUZX01007493">
    <property type="protein sequence ID" value="EQD59205.1"/>
    <property type="molecule type" value="Genomic_DNA"/>
</dbReference>
<keyword evidence="1" id="KW-0813">Transport</keyword>
<dbReference type="GO" id="GO:0015679">
    <property type="term" value="P:plasma membrane copper ion transport"/>
    <property type="evidence" value="ECO:0007669"/>
    <property type="project" value="TreeGrafter"/>
</dbReference>